<evidence type="ECO:0000313" key="2">
    <source>
        <dbReference type="Proteomes" id="UP000799118"/>
    </source>
</evidence>
<accession>A0A6A4HBV8</accession>
<dbReference type="EMBL" id="ML769543">
    <property type="protein sequence ID" value="KAE9394774.1"/>
    <property type="molecule type" value="Genomic_DNA"/>
</dbReference>
<dbReference type="AlphaFoldDB" id="A0A6A4HBV8"/>
<gene>
    <name evidence="1" type="ORF">BT96DRAFT_923288</name>
</gene>
<name>A0A6A4HBV8_9AGAR</name>
<dbReference type="Proteomes" id="UP000799118">
    <property type="component" value="Unassembled WGS sequence"/>
</dbReference>
<protein>
    <submittedName>
        <fullName evidence="1">Uncharacterized protein</fullName>
    </submittedName>
</protein>
<reference evidence="1" key="1">
    <citation type="journal article" date="2019" name="Environ. Microbiol.">
        <title>Fungal ecological strategies reflected in gene transcription - a case study of two litter decomposers.</title>
        <authorList>
            <person name="Barbi F."/>
            <person name="Kohler A."/>
            <person name="Barry K."/>
            <person name="Baskaran P."/>
            <person name="Daum C."/>
            <person name="Fauchery L."/>
            <person name="Ihrmark K."/>
            <person name="Kuo A."/>
            <person name="LaButti K."/>
            <person name="Lipzen A."/>
            <person name="Morin E."/>
            <person name="Grigoriev I.V."/>
            <person name="Henrissat B."/>
            <person name="Lindahl B."/>
            <person name="Martin F."/>
        </authorList>
    </citation>
    <scope>NUCLEOTIDE SEQUENCE</scope>
    <source>
        <strain evidence="1">JB14</strain>
    </source>
</reference>
<organism evidence="1 2">
    <name type="scientific">Gymnopus androsaceus JB14</name>
    <dbReference type="NCBI Taxonomy" id="1447944"/>
    <lineage>
        <taxon>Eukaryota</taxon>
        <taxon>Fungi</taxon>
        <taxon>Dikarya</taxon>
        <taxon>Basidiomycota</taxon>
        <taxon>Agaricomycotina</taxon>
        <taxon>Agaricomycetes</taxon>
        <taxon>Agaricomycetidae</taxon>
        <taxon>Agaricales</taxon>
        <taxon>Marasmiineae</taxon>
        <taxon>Omphalotaceae</taxon>
        <taxon>Gymnopus</taxon>
    </lineage>
</organism>
<proteinExistence type="predicted"/>
<evidence type="ECO:0000313" key="1">
    <source>
        <dbReference type="EMBL" id="KAE9394774.1"/>
    </source>
</evidence>
<sequence>MAPTYKQWILLPANDREPQLKSIEYPGTTYMNLETKKAIVLGPDREGQGWVVEHHIITPRMAGIEVPDSLAGYIMFWERLPSPNEALIRLTEGKSDRNLRGSILIGKILKEDHNGLADCDLDGDLEIVKQYLKWFPGGN</sequence>
<keyword evidence="2" id="KW-1185">Reference proteome</keyword>